<dbReference type="Proteomes" id="UP000481583">
    <property type="component" value="Unassembled WGS sequence"/>
</dbReference>
<evidence type="ECO:0000313" key="1">
    <source>
        <dbReference type="EMBL" id="NGN64033.1"/>
    </source>
</evidence>
<accession>A0A6G4TW43</accession>
<organism evidence="1 2">
    <name type="scientific">Streptomyces coryli</name>
    <dbReference type="NCBI Taxonomy" id="1128680"/>
    <lineage>
        <taxon>Bacteria</taxon>
        <taxon>Bacillati</taxon>
        <taxon>Actinomycetota</taxon>
        <taxon>Actinomycetes</taxon>
        <taxon>Kitasatosporales</taxon>
        <taxon>Streptomycetaceae</taxon>
        <taxon>Streptomyces</taxon>
    </lineage>
</organism>
<dbReference type="AlphaFoldDB" id="A0A6G4TW43"/>
<proteinExistence type="predicted"/>
<name>A0A6G4TW43_9ACTN</name>
<evidence type="ECO:0000313" key="2">
    <source>
        <dbReference type="Proteomes" id="UP000481583"/>
    </source>
</evidence>
<protein>
    <submittedName>
        <fullName evidence="1">Uncharacterized protein</fullName>
    </submittedName>
</protein>
<gene>
    <name evidence="1" type="ORF">G5C51_08955</name>
</gene>
<dbReference type="EMBL" id="JAAKZV010000026">
    <property type="protein sequence ID" value="NGN64033.1"/>
    <property type="molecule type" value="Genomic_DNA"/>
</dbReference>
<sequence>MESDGQLELYETVAARLKEAHSRVRTLDAPESERTALTRQLLVITAAAKHDLAAAARRLERLIAELDARS</sequence>
<reference evidence="1 2" key="1">
    <citation type="submission" date="2020-02" db="EMBL/GenBank/DDBJ databases">
        <title>Whole-genome analyses of novel actinobacteria.</title>
        <authorList>
            <person name="Sahin N."/>
        </authorList>
    </citation>
    <scope>NUCLEOTIDE SEQUENCE [LARGE SCALE GENOMIC DNA]</scope>
    <source>
        <strain evidence="1 2">A7024</strain>
    </source>
</reference>
<keyword evidence="2" id="KW-1185">Reference proteome</keyword>
<comment type="caution">
    <text evidence="1">The sequence shown here is derived from an EMBL/GenBank/DDBJ whole genome shotgun (WGS) entry which is preliminary data.</text>
</comment>
<dbReference type="RefSeq" id="WP_165234591.1">
    <property type="nucleotide sequence ID" value="NZ_JAAKZV010000026.1"/>
</dbReference>